<evidence type="ECO:0000313" key="1">
    <source>
        <dbReference type="EMBL" id="CAD8127322.1"/>
    </source>
</evidence>
<sequence length="45" mass="5487">MIELRRIVIVWNLENIEYQMTIKINQVRIGEIQYEINIVVKKGRE</sequence>
<gene>
    <name evidence="1" type="ORF">PSON_ATCC_30995.1.T1750046</name>
</gene>
<proteinExistence type="predicted"/>
<keyword evidence="2" id="KW-1185">Reference proteome</keyword>
<reference evidence="1" key="1">
    <citation type="submission" date="2021-01" db="EMBL/GenBank/DDBJ databases">
        <authorList>
            <consortium name="Genoscope - CEA"/>
            <person name="William W."/>
        </authorList>
    </citation>
    <scope>NUCLEOTIDE SEQUENCE</scope>
</reference>
<accession>A0A8S1RJ62</accession>
<name>A0A8S1RJ62_9CILI</name>
<dbReference type="Proteomes" id="UP000692954">
    <property type="component" value="Unassembled WGS sequence"/>
</dbReference>
<evidence type="ECO:0000313" key="2">
    <source>
        <dbReference type="Proteomes" id="UP000692954"/>
    </source>
</evidence>
<dbReference type="AlphaFoldDB" id="A0A8S1RJ62"/>
<comment type="caution">
    <text evidence="1">The sequence shown here is derived from an EMBL/GenBank/DDBJ whole genome shotgun (WGS) entry which is preliminary data.</text>
</comment>
<organism evidence="1 2">
    <name type="scientific">Paramecium sonneborni</name>
    <dbReference type="NCBI Taxonomy" id="65129"/>
    <lineage>
        <taxon>Eukaryota</taxon>
        <taxon>Sar</taxon>
        <taxon>Alveolata</taxon>
        <taxon>Ciliophora</taxon>
        <taxon>Intramacronucleata</taxon>
        <taxon>Oligohymenophorea</taxon>
        <taxon>Peniculida</taxon>
        <taxon>Parameciidae</taxon>
        <taxon>Paramecium</taxon>
    </lineage>
</organism>
<dbReference type="EMBL" id="CAJJDN010000175">
    <property type="protein sequence ID" value="CAD8127322.1"/>
    <property type="molecule type" value="Genomic_DNA"/>
</dbReference>
<protein>
    <submittedName>
        <fullName evidence="1">Uncharacterized protein</fullName>
    </submittedName>
</protein>